<dbReference type="Proteomes" id="UP000077069">
    <property type="component" value="Unassembled WGS sequence"/>
</dbReference>
<protein>
    <recommendedName>
        <fullName evidence="2">SAP domain-containing protein</fullName>
    </recommendedName>
</protein>
<feature type="compositionally biased region" description="Low complexity" evidence="1">
    <location>
        <begin position="332"/>
        <end position="356"/>
    </location>
</feature>
<name>A0A177CE65_9PLEO</name>
<accession>A0A177CE65</accession>
<feature type="compositionally biased region" description="Basic and acidic residues" evidence="1">
    <location>
        <begin position="313"/>
        <end position="331"/>
    </location>
</feature>
<dbReference type="PROSITE" id="PS50800">
    <property type="entry name" value="SAP"/>
    <property type="match status" value="1"/>
</dbReference>
<proteinExistence type="predicted"/>
<dbReference type="GeneID" id="28771030"/>
<feature type="compositionally biased region" description="Basic residues" evidence="1">
    <location>
        <begin position="378"/>
        <end position="388"/>
    </location>
</feature>
<evidence type="ECO:0000313" key="3">
    <source>
        <dbReference type="EMBL" id="OAG05099.1"/>
    </source>
</evidence>
<evidence type="ECO:0000313" key="4">
    <source>
        <dbReference type="Proteomes" id="UP000077069"/>
    </source>
</evidence>
<dbReference type="InParanoid" id="A0A177CE65"/>
<feature type="region of interest" description="Disordered" evidence="1">
    <location>
        <begin position="313"/>
        <end position="388"/>
    </location>
</feature>
<sequence>MSLHTAQMNPKTFKRLSNAKMRDEMKKIGLDETGRKVTLVERYEAWWIATSEGQESELAQEPRTAGSSKKSDDSVGGRAGILSVLLFPHATKISAATASCLTLLEYGKKGEFKLKDTTEDLSSFLIDVKIFVENWVGAQREVTPATSSNIARNIYELEAQLSKRLSLSPVDPDIVGLLTRWGLRDVEPAISPPNYDEVSTTQKPREQLTALRKELHIVENAMRFRLSRWLTSFPGESVDQVSWPTSFSIEEKNAMREFIRRQMSVEMWIEERSNEDIAIDVTEIRNSEEFEKFPVVKGKAASIVTQILKELRNTKTRSESRSENRRARKSDSSITSSTNSTVSTNPSSTISSGASDSTKRARDEDDDALGEAADSRALHAHSRKRAQN</sequence>
<dbReference type="InterPro" id="IPR003034">
    <property type="entry name" value="SAP_dom"/>
</dbReference>
<dbReference type="RefSeq" id="XP_018035464.1">
    <property type="nucleotide sequence ID" value="XM_018187544.1"/>
</dbReference>
<evidence type="ECO:0000259" key="2">
    <source>
        <dbReference type="PROSITE" id="PS50800"/>
    </source>
</evidence>
<dbReference type="AlphaFoldDB" id="A0A177CE65"/>
<dbReference type="Pfam" id="PF02037">
    <property type="entry name" value="SAP"/>
    <property type="match status" value="1"/>
</dbReference>
<dbReference type="EMBL" id="KV441553">
    <property type="protein sequence ID" value="OAG05099.1"/>
    <property type="molecule type" value="Genomic_DNA"/>
</dbReference>
<keyword evidence="4" id="KW-1185">Reference proteome</keyword>
<feature type="region of interest" description="Disordered" evidence="1">
    <location>
        <begin position="57"/>
        <end position="76"/>
    </location>
</feature>
<reference evidence="3 4" key="1">
    <citation type="submission" date="2016-05" db="EMBL/GenBank/DDBJ databases">
        <title>Comparative analysis of secretome profiles of manganese(II)-oxidizing ascomycete fungi.</title>
        <authorList>
            <consortium name="DOE Joint Genome Institute"/>
            <person name="Zeiner C.A."/>
            <person name="Purvine S.O."/>
            <person name="Zink E.M."/>
            <person name="Wu S."/>
            <person name="Pasa-Tolic L."/>
            <person name="Chaput D.L."/>
            <person name="Haridas S."/>
            <person name="Grigoriev I.V."/>
            <person name="Santelli C.M."/>
            <person name="Hansel C.M."/>
        </authorList>
    </citation>
    <scope>NUCLEOTIDE SEQUENCE [LARGE SCALE GENOMIC DNA]</scope>
    <source>
        <strain evidence="3 4">AP3s5-JAC2a</strain>
    </source>
</reference>
<organism evidence="3 4">
    <name type="scientific">Paraphaeosphaeria sporulosa</name>
    <dbReference type="NCBI Taxonomy" id="1460663"/>
    <lineage>
        <taxon>Eukaryota</taxon>
        <taxon>Fungi</taxon>
        <taxon>Dikarya</taxon>
        <taxon>Ascomycota</taxon>
        <taxon>Pezizomycotina</taxon>
        <taxon>Dothideomycetes</taxon>
        <taxon>Pleosporomycetidae</taxon>
        <taxon>Pleosporales</taxon>
        <taxon>Massarineae</taxon>
        <taxon>Didymosphaeriaceae</taxon>
        <taxon>Paraphaeosphaeria</taxon>
    </lineage>
</organism>
<gene>
    <name evidence="3" type="ORF">CC84DRAFT_827420</name>
</gene>
<evidence type="ECO:0000256" key="1">
    <source>
        <dbReference type="SAM" id="MobiDB-lite"/>
    </source>
</evidence>
<feature type="domain" description="SAP" evidence="2">
    <location>
        <begin position="13"/>
        <end position="47"/>
    </location>
</feature>